<comment type="caution">
    <text evidence="2">The sequence shown here is derived from an EMBL/GenBank/DDBJ whole genome shotgun (WGS) entry which is preliminary data.</text>
</comment>
<keyword evidence="3" id="KW-1185">Reference proteome</keyword>
<sequence length="235" mass="27041">MVQNRQVTLLGDSILKGIQVDLGDRRYRTHNEINMEALESEFQLSIHNDAHFGATVRKGSRLLDRMLARKLPCDMMVMDFGGNDCDFRWKEIAEDPTGDHQPNVPLPEFVELYREMIRRVRSHGIRPILTNLPPLDSERFFNWWCGDLDKEAVMRWLGDVGNIYVWQERYSRAVERLAREENVPLVDVRGAFLDYGHLEQTLCADGTHPNTVGQGLITKAFQDFGRGLRLAGQTV</sequence>
<feature type="domain" description="SGNH hydrolase-type esterase" evidence="1">
    <location>
        <begin position="9"/>
        <end position="214"/>
    </location>
</feature>
<proteinExistence type="predicted"/>
<gene>
    <name evidence="2" type="ORF">H8Z83_00380</name>
</gene>
<evidence type="ECO:0000313" key="3">
    <source>
        <dbReference type="Proteomes" id="UP000620327"/>
    </source>
</evidence>
<dbReference type="PANTHER" id="PTHR30383">
    <property type="entry name" value="THIOESTERASE 1/PROTEASE 1/LYSOPHOSPHOLIPASE L1"/>
    <property type="match status" value="1"/>
</dbReference>
<reference evidence="2" key="1">
    <citation type="submission" date="2020-08" db="EMBL/GenBank/DDBJ databases">
        <title>Genome public.</title>
        <authorList>
            <person name="Liu C."/>
            <person name="Sun Q."/>
        </authorList>
    </citation>
    <scope>NUCLEOTIDE SEQUENCE</scope>
    <source>
        <strain evidence="2">BX15</strain>
    </source>
</reference>
<dbReference type="InterPro" id="IPR036514">
    <property type="entry name" value="SGNH_hydro_sf"/>
</dbReference>
<dbReference type="PANTHER" id="PTHR30383:SF5">
    <property type="entry name" value="SGNH HYDROLASE-TYPE ESTERASE DOMAIN-CONTAINING PROTEIN"/>
    <property type="match status" value="1"/>
</dbReference>
<accession>A0A923MGH7</accession>
<dbReference type="EMBL" id="JACOQI010000001">
    <property type="protein sequence ID" value="MBC5768809.1"/>
    <property type="molecule type" value="Genomic_DNA"/>
</dbReference>
<evidence type="ECO:0000259" key="1">
    <source>
        <dbReference type="Pfam" id="PF13472"/>
    </source>
</evidence>
<organism evidence="2 3">
    <name type="scientific">Dysosmobacter segnis</name>
    <dbReference type="NCBI Taxonomy" id="2763042"/>
    <lineage>
        <taxon>Bacteria</taxon>
        <taxon>Bacillati</taxon>
        <taxon>Bacillota</taxon>
        <taxon>Clostridia</taxon>
        <taxon>Eubacteriales</taxon>
        <taxon>Oscillospiraceae</taxon>
        <taxon>Dysosmobacter</taxon>
    </lineage>
</organism>
<dbReference type="RefSeq" id="WP_187013215.1">
    <property type="nucleotide sequence ID" value="NZ_JACOQI010000001.1"/>
</dbReference>
<name>A0A923MGH7_9FIRM</name>
<dbReference type="AlphaFoldDB" id="A0A923MGH7"/>
<dbReference type="GO" id="GO:0004622">
    <property type="term" value="F:phosphatidylcholine lysophospholipase activity"/>
    <property type="evidence" value="ECO:0007669"/>
    <property type="project" value="TreeGrafter"/>
</dbReference>
<dbReference type="SUPFAM" id="SSF52266">
    <property type="entry name" value="SGNH hydrolase"/>
    <property type="match status" value="1"/>
</dbReference>
<dbReference type="InterPro" id="IPR051532">
    <property type="entry name" value="Ester_Hydrolysis_Enzymes"/>
</dbReference>
<dbReference type="Gene3D" id="3.40.50.1110">
    <property type="entry name" value="SGNH hydrolase"/>
    <property type="match status" value="1"/>
</dbReference>
<keyword evidence="2" id="KW-0378">Hydrolase</keyword>
<evidence type="ECO:0000313" key="2">
    <source>
        <dbReference type="EMBL" id="MBC5768809.1"/>
    </source>
</evidence>
<protein>
    <submittedName>
        <fullName evidence="2">SGNH/GDSL hydrolase family protein</fullName>
    </submittedName>
</protein>
<dbReference type="InterPro" id="IPR013830">
    <property type="entry name" value="SGNH_hydro"/>
</dbReference>
<dbReference type="Pfam" id="PF13472">
    <property type="entry name" value="Lipase_GDSL_2"/>
    <property type="match status" value="1"/>
</dbReference>
<dbReference type="Proteomes" id="UP000620327">
    <property type="component" value="Unassembled WGS sequence"/>
</dbReference>
<dbReference type="CDD" id="cd00229">
    <property type="entry name" value="SGNH_hydrolase"/>
    <property type="match status" value="1"/>
</dbReference>